<feature type="region of interest" description="Disordered" evidence="1">
    <location>
        <begin position="24"/>
        <end position="51"/>
    </location>
</feature>
<feature type="compositionally biased region" description="Low complexity" evidence="1">
    <location>
        <begin position="295"/>
        <end position="311"/>
    </location>
</feature>
<reference evidence="2 3" key="1">
    <citation type="submission" date="2024-01" db="EMBL/GenBank/DDBJ databases">
        <title>A draft genome for the cacao thread blight pathogen Marasmiellus scandens.</title>
        <authorList>
            <person name="Baruah I.K."/>
            <person name="Leung J."/>
            <person name="Bukari Y."/>
            <person name="Amoako-Attah I."/>
            <person name="Meinhardt L.W."/>
            <person name="Bailey B.A."/>
            <person name="Cohen S.P."/>
        </authorList>
    </citation>
    <scope>NUCLEOTIDE SEQUENCE [LARGE SCALE GENOMIC DNA]</scope>
    <source>
        <strain evidence="2 3">GH-19</strain>
    </source>
</reference>
<feature type="compositionally biased region" description="Polar residues" evidence="1">
    <location>
        <begin position="205"/>
        <end position="267"/>
    </location>
</feature>
<feature type="compositionally biased region" description="Polar residues" evidence="1">
    <location>
        <begin position="180"/>
        <end position="193"/>
    </location>
</feature>
<dbReference type="Proteomes" id="UP001498398">
    <property type="component" value="Unassembled WGS sequence"/>
</dbReference>
<keyword evidence="3" id="KW-1185">Reference proteome</keyword>
<sequence length="677" mass="75328">MDYYCLRKGTLVWLQKSAQAAKRKDVPDWPKDAASLQQPLKKRSQQRSKSKAFPAIEQLTMSLVDVQDPPTTILEQFRVEWKKRSTVGQRKAWYKETGSKFTCTACVKRGTSCSQKSDNNTLATTARCSSCLTWKTVGCSRDDDEKRYRIKSILRLTDETYDELLGKLKEEGRAAKAFSLTPSPNKRQTNSGNVAPKDSGRPAPQTGSSPSRVDTTSPTVSGISSPSRTTRSVTNQLKSAQSVMASPTRTISLPSTPPQTALISEPQTPHLLRTNPPLSPSPSVTPSRKRKREPPATLSTSTSPSRSGTVPKGRVVTSPGTPTRRFSLSQRPGSTTIKLLPKSPTSTSADVQMAVSVSPLVKSDSKTDIGLAKVNNSIATKPEIRSPEMQKGVVQTQMQTSSLGMQTEAIQTQTLATQTKLTHNKISQLHSDHERKLFLEQRIRVLEREAGAQTRVSDGLRFDLDMKEVAITDLGLKLLESQRRCGDLERQNSELARREKERQVVRRVDFEVQVEVGKKEQEEVERKLELKNLEICAMQERLEAQAAKAQMADVETQIVSVSSDESLLPMQDMDILRPPSRLGSVLGEPDAVEISTNCDFLSSVASHEKAEYTYINLLRIEHEKLKEETVGLYQSLGARRQAKEVEELFQGWSVKLLDIANRRLEVAEMIVPCTRKK</sequence>
<feature type="region of interest" description="Disordered" evidence="1">
    <location>
        <begin position="176"/>
        <end position="335"/>
    </location>
</feature>
<accession>A0ABR1J308</accession>
<organism evidence="2 3">
    <name type="scientific">Marasmiellus scandens</name>
    <dbReference type="NCBI Taxonomy" id="2682957"/>
    <lineage>
        <taxon>Eukaryota</taxon>
        <taxon>Fungi</taxon>
        <taxon>Dikarya</taxon>
        <taxon>Basidiomycota</taxon>
        <taxon>Agaricomycotina</taxon>
        <taxon>Agaricomycetes</taxon>
        <taxon>Agaricomycetidae</taxon>
        <taxon>Agaricales</taxon>
        <taxon>Marasmiineae</taxon>
        <taxon>Omphalotaceae</taxon>
        <taxon>Marasmiellus</taxon>
    </lineage>
</organism>
<gene>
    <name evidence="2" type="ORF">VKT23_013630</name>
</gene>
<evidence type="ECO:0000313" key="2">
    <source>
        <dbReference type="EMBL" id="KAK7448898.1"/>
    </source>
</evidence>
<proteinExistence type="predicted"/>
<protein>
    <submittedName>
        <fullName evidence="2">Uncharacterized protein</fullName>
    </submittedName>
</protein>
<feature type="compositionally biased region" description="Polar residues" evidence="1">
    <location>
        <begin position="318"/>
        <end position="335"/>
    </location>
</feature>
<feature type="compositionally biased region" description="Basic residues" evidence="1">
    <location>
        <begin position="40"/>
        <end position="50"/>
    </location>
</feature>
<dbReference type="EMBL" id="JBANRG010000037">
    <property type="protein sequence ID" value="KAK7448898.1"/>
    <property type="molecule type" value="Genomic_DNA"/>
</dbReference>
<evidence type="ECO:0000256" key="1">
    <source>
        <dbReference type="SAM" id="MobiDB-lite"/>
    </source>
</evidence>
<name>A0ABR1J308_9AGAR</name>
<evidence type="ECO:0000313" key="3">
    <source>
        <dbReference type="Proteomes" id="UP001498398"/>
    </source>
</evidence>
<comment type="caution">
    <text evidence="2">The sequence shown here is derived from an EMBL/GenBank/DDBJ whole genome shotgun (WGS) entry which is preliminary data.</text>
</comment>